<dbReference type="OrthoDB" id="6251202at2"/>
<dbReference type="PRINTS" id="PR00111">
    <property type="entry name" value="ABHYDROLASE"/>
</dbReference>
<reference evidence="3 4" key="1">
    <citation type="submission" date="2019-03" db="EMBL/GenBank/DDBJ databases">
        <title>Genomic Encyclopedia of Type Strains, Phase IV (KMG-IV): sequencing the most valuable type-strain genomes for metagenomic binning, comparative biology and taxonomic classification.</title>
        <authorList>
            <person name="Goeker M."/>
        </authorList>
    </citation>
    <scope>NUCLEOTIDE SEQUENCE [LARGE SCALE GENOMIC DNA]</scope>
    <source>
        <strain evidence="3 4">DSM 26377</strain>
    </source>
</reference>
<keyword evidence="1" id="KW-0472">Membrane</keyword>
<dbReference type="RefSeq" id="WP_133883633.1">
    <property type="nucleotide sequence ID" value="NZ_MWIN01000003.1"/>
</dbReference>
<evidence type="ECO:0000256" key="1">
    <source>
        <dbReference type="SAM" id="Phobius"/>
    </source>
</evidence>
<organism evidence="3 4">
    <name type="scientific">Panacagrimonas perspica</name>
    <dbReference type="NCBI Taxonomy" id="381431"/>
    <lineage>
        <taxon>Bacteria</taxon>
        <taxon>Pseudomonadati</taxon>
        <taxon>Pseudomonadota</taxon>
        <taxon>Gammaproteobacteria</taxon>
        <taxon>Nevskiales</taxon>
        <taxon>Nevskiaceae</taxon>
        <taxon>Panacagrimonas</taxon>
    </lineage>
</organism>
<sequence>MKTESPEVYEGGSGEPLVLLHGVGGSWRIWKPVIPLLERRYRVIVPNLPGHPGGAALSGAPTVAHLADTLIAQLRARGIQDAHVAGNSLGGWLAVELARRGFARSVTALSPAGAWSSAEAFKALADNLSLRFRLMSVLYVLFWIFMIFAGVRRVLAKDTMKRGDRVPTPEFRAMLRSFRDAQVLPPLFANTGPAGGLMPLAAGAIPIRVAWCADDLVLPYDIYGAPFVARIAGVDRVVIDSVGHVPMYDDPATVARVITEGCRVAGPAGIAADC</sequence>
<proteinExistence type="predicted"/>
<feature type="transmembrane region" description="Helical" evidence="1">
    <location>
        <begin position="134"/>
        <end position="155"/>
    </location>
</feature>
<evidence type="ECO:0000313" key="4">
    <source>
        <dbReference type="Proteomes" id="UP000295341"/>
    </source>
</evidence>
<comment type="caution">
    <text evidence="3">The sequence shown here is derived from an EMBL/GenBank/DDBJ whole genome shotgun (WGS) entry which is preliminary data.</text>
</comment>
<accession>A0A4R7NT13</accession>
<dbReference type="PANTHER" id="PTHR46438:SF11">
    <property type="entry name" value="LIPASE-RELATED"/>
    <property type="match status" value="1"/>
</dbReference>
<dbReference type="Pfam" id="PF12697">
    <property type="entry name" value="Abhydrolase_6"/>
    <property type="match status" value="1"/>
</dbReference>
<gene>
    <name evidence="3" type="ORF">DFR24_4479</name>
</gene>
<protein>
    <submittedName>
        <fullName evidence="3">Pimeloyl-ACP methyl ester carboxylesterase</fullName>
    </submittedName>
</protein>
<feature type="domain" description="AB hydrolase-1" evidence="2">
    <location>
        <begin position="17"/>
        <end position="256"/>
    </location>
</feature>
<dbReference type="PANTHER" id="PTHR46438">
    <property type="entry name" value="ALPHA/BETA-HYDROLASES SUPERFAMILY PROTEIN"/>
    <property type="match status" value="1"/>
</dbReference>
<dbReference type="Proteomes" id="UP000295341">
    <property type="component" value="Unassembled WGS sequence"/>
</dbReference>
<dbReference type="InterPro" id="IPR000073">
    <property type="entry name" value="AB_hydrolase_1"/>
</dbReference>
<keyword evidence="1" id="KW-1133">Transmembrane helix</keyword>
<evidence type="ECO:0000259" key="2">
    <source>
        <dbReference type="Pfam" id="PF12697"/>
    </source>
</evidence>
<dbReference type="InterPro" id="IPR029058">
    <property type="entry name" value="AB_hydrolase_fold"/>
</dbReference>
<dbReference type="AlphaFoldDB" id="A0A4R7NT13"/>
<keyword evidence="1" id="KW-0812">Transmembrane</keyword>
<dbReference type="EMBL" id="SOBT01000012">
    <property type="protein sequence ID" value="TDU24214.1"/>
    <property type="molecule type" value="Genomic_DNA"/>
</dbReference>
<dbReference type="Gene3D" id="3.40.50.1820">
    <property type="entry name" value="alpha/beta hydrolase"/>
    <property type="match status" value="1"/>
</dbReference>
<name>A0A4R7NT13_9GAMM</name>
<evidence type="ECO:0000313" key="3">
    <source>
        <dbReference type="EMBL" id="TDU24214.1"/>
    </source>
</evidence>
<keyword evidence="4" id="KW-1185">Reference proteome</keyword>
<dbReference type="SUPFAM" id="SSF53474">
    <property type="entry name" value="alpha/beta-Hydrolases"/>
    <property type="match status" value="1"/>
</dbReference>